<protein>
    <recommendedName>
        <fullName evidence="4">Wall-associated receptor kinase galacturonan-binding domain-containing protein</fullName>
    </recommendedName>
</protein>
<dbReference type="InterPro" id="IPR025287">
    <property type="entry name" value="WAK_GUB"/>
</dbReference>
<dbReference type="GO" id="GO:0016020">
    <property type="term" value="C:membrane"/>
    <property type="evidence" value="ECO:0007669"/>
    <property type="project" value="UniProtKB-SubCell"/>
</dbReference>
<feature type="domain" description="Wall-associated receptor kinase galacturonan-binding" evidence="4">
    <location>
        <begin position="39"/>
        <end position="99"/>
    </location>
</feature>
<comment type="caution">
    <text evidence="5">The sequence shown here is derived from an EMBL/GenBank/DDBJ whole genome shotgun (WGS) entry which is preliminary data.</text>
</comment>
<dbReference type="AlphaFoldDB" id="A0AAP0EBT7"/>
<feature type="transmembrane region" description="Helical" evidence="3">
    <location>
        <begin position="15"/>
        <end position="32"/>
    </location>
</feature>
<evidence type="ECO:0000256" key="3">
    <source>
        <dbReference type="SAM" id="Phobius"/>
    </source>
</evidence>
<dbReference type="PANTHER" id="PTHR33355:SF3">
    <property type="entry name" value="WALL-ASSOCIATED RECEPTOR KINASE GALACTURONAN-BINDING PROTEIN"/>
    <property type="match status" value="1"/>
</dbReference>
<evidence type="ECO:0000259" key="4">
    <source>
        <dbReference type="Pfam" id="PF13947"/>
    </source>
</evidence>
<keyword evidence="3" id="KW-1133">Transmembrane helix</keyword>
<evidence type="ECO:0000313" key="5">
    <source>
        <dbReference type="EMBL" id="KAK9090381.1"/>
    </source>
</evidence>
<evidence type="ECO:0000313" key="6">
    <source>
        <dbReference type="Proteomes" id="UP001417504"/>
    </source>
</evidence>
<organism evidence="5 6">
    <name type="scientific">Stephania japonica</name>
    <dbReference type="NCBI Taxonomy" id="461633"/>
    <lineage>
        <taxon>Eukaryota</taxon>
        <taxon>Viridiplantae</taxon>
        <taxon>Streptophyta</taxon>
        <taxon>Embryophyta</taxon>
        <taxon>Tracheophyta</taxon>
        <taxon>Spermatophyta</taxon>
        <taxon>Magnoliopsida</taxon>
        <taxon>Ranunculales</taxon>
        <taxon>Menispermaceae</taxon>
        <taxon>Menispermoideae</taxon>
        <taxon>Cissampelideae</taxon>
        <taxon>Stephania</taxon>
    </lineage>
</organism>
<dbReference type="Proteomes" id="UP001417504">
    <property type="component" value="Unassembled WGS sequence"/>
</dbReference>
<dbReference type="Pfam" id="PF13947">
    <property type="entry name" value="GUB_WAK_bind"/>
    <property type="match status" value="1"/>
</dbReference>
<keyword evidence="3" id="KW-0812">Transmembrane</keyword>
<proteinExistence type="predicted"/>
<accession>A0AAP0EBT7</accession>
<sequence>MSTSTLSLDQAMNHYYYYYYTLLLLIATVIASEASIPKCRSYCGNLTVDYPFAIAPGCGHPAFRNLLFCVNDVLMLHLPSGSYRLLNLDYSFHSLTLHDPFLSTCSSLFLRRPPATPTAAPTTITTPNGLVVPPSLSPFLTPSSDTIFLLLHCSPLSPLFQGFPSQHLPCRNVSGMGCRDYFACPAWHGNARGVGEEGERCCGVAFEAIREVNLSKLECGGYSSAYSVAPIKVGEGAKEWSYGIRMLYSVPAGDYAFCRSCEATGGTCGYKEERGEGKAVCMCGSRNSTSNCDSANSTGRLHLPTFEALTGLLTCIIIVWMAIL</sequence>
<evidence type="ECO:0000256" key="2">
    <source>
        <dbReference type="ARBA" id="ARBA00022729"/>
    </source>
</evidence>
<feature type="transmembrane region" description="Helical" evidence="3">
    <location>
        <begin position="306"/>
        <end position="323"/>
    </location>
</feature>
<keyword evidence="6" id="KW-1185">Reference proteome</keyword>
<dbReference type="PANTHER" id="PTHR33355">
    <property type="entry name" value="WALL-ASSOCIATED RECEPTOR KINASE CARBOXY-TERMINAL PROTEIN-RELATED"/>
    <property type="match status" value="1"/>
</dbReference>
<evidence type="ECO:0000256" key="1">
    <source>
        <dbReference type="ARBA" id="ARBA00004167"/>
    </source>
</evidence>
<keyword evidence="2" id="KW-0732">Signal</keyword>
<reference evidence="5 6" key="1">
    <citation type="submission" date="2024-01" db="EMBL/GenBank/DDBJ databases">
        <title>Genome assemblies of Stephania.</title>
        <authorList>
            <person name="Yang L."/>
        </authorList>
    </citation>
    <scope>NUCLEOTIDE SEQUENCE [LARGE SCALE GENOMIC DNA]</scope>
    <source>
        <strain evidence="5">QJT</strain>
        <tissue evidence="5">Leaf</tissue>
    </source>
</reference>
<dbReference type="EMBL" id="JBBNAE010000010">
    <property type="protein sequence ID" value="KAK9090381.1"/>
    <property type="molecule type" value="Genomic_DNA"/>
</dbReference>
<name>A0AAP0EBT7_9MAGN</name>
<keyword evidence="3" id="KW-0472">Membrane</keyword>
<gene>
    <name evidence="5" type="ORF">Sjap_023558</name>
</gene>
<comment type="subcellular location">
    <subcellularLocation>
        <location evidence="1">Membrane</location>
        <topology evidence="1">Single-pass membrane protein</topology>
    </subcellularLocation>
</comment>
<dbReference type="GO" id="GO:0030247">
    <property type="term" value="F:polysaccharide binding"/>
    <property type="evidence" value="ECO:0007669"/>
    <property type="project" value="InterPro"/>
</dbReference>